<dbReference type="InterPro" id="IPR007553">
    <property type="entry name" value="2-thiour_desulf"/>
</dbReference>
<dbReference type="PIRSF" id="PIRSF037004">
    <property type="entry name" value="UCP037004"/>
    <property type="match status" value="1"/>
</dbReference>
<dbReference type="Pfam" id="PF04463">
    <property type="entry name" value="2-thiour_desulf"/>
    <property type="match status" value="1"/>
</dbReference>
<dbReference type="PANTHER" id="PTHR30087">
    <property type="entry name" value="INNER MEMBRANE PROTEIN"/>
    <property type="match status" value="1"/>
</dbReference>
<dbReference type="AlphaFoldDB" id="A0A917AMR4"/>
<dbReference type="EMBL" id="BMFK01000001">
    <property type="protein sequence ID" value="GGE61129.1"/>
    <property type="molecule type" value="Genomic_DNA"/>
</dbReference>
<dbReference type="RefSeq" id="WP_188387252.1">
    <property type="nucleotide sequence ID" value="NZ_BMFK01000001.1"/>
</dbReference>
<keyword evidence="3" id="KW-1185">Reference proteome</keyword>
<dbReference type="PANTHER" id="PTHR30087:SF0">
    <property type="entry name" value="INNER MEMBRANE PROTEIN"/>
    <property type="match status" value="1"/>
</dbReference>
<protein>
    <recommendedName>
        <fullName evidence="1">DUF1722 domain-containing protein</fullName>
    </recommendedName>
</protein>
<evidence type="ECO:0000313" key="2">
    <source>
        <dbReference type="EMBL" id="GGE61129.1"/>
    </source>
</evidence>
<gene>
    <name evidence="2" type="ORF">GCM10007140_09300</name>
</gene>
<dbReference type="Pfam" id="PF08349">
    <property type="entry name" value="DUF1722"/>
    <property type="match status" value="1"/>
</dbReference>
<dbReference type="InterPro" id="IPR013560">
    <property type="entry name" value="DUF1722"/>
</dbReference>
<evidence type="ECO:0000259" key="1">
    <source>
        <dbReference type="Pfam" id="PF08349"/>
    </source>
</evidence>
<name>A0A917AMR4_9BACI</name>
<evidence type="ECO:0000313" key="3">
    <source>
        <dbReference type="Proteomes" id="UP000605259"/>
    </source>
</evidence>
<proteinExistence type="predicted"/>
<reference evidence="2" key="1">
    <citation type="journal article" date="2014" name="Int. J. Syst. Evol. Microbiol.">
        <title>Complete genome sequence of Corynebacterium casei LMG S-19264T (=DSM 44701T), isolated from a smear-ripened cheese.</title>
        <authorList>
            <consortium name="US DOE Joint Genome Institute (JGI-PGF)"/>
            <person name="Walter F."/>
            <person name="Albersmeier A."/>
            <person name="Kalinowski J."/>
            <person name="Ruckert C."/>
        </authorList>
    </citation>
    <scope>NUCLEOTIDE SEQUENCE</scope>
    <source>
        <strain evidence="2">CGMCC 1.12698</strain>
    </source>
</reference>
<dbReference type="Proteomes" id="UP000605259">
    <property type="component" value="Unassembled WGS sequence"/>
</dbReference>
<sequence>MNEFSTPTVVVSKCLEFEACRYNGDVIFDETVKSLRPFVTFIPVCPEVEIGLGIPRETIRIISESSEIRLIQPSTGKDVTDEMNTFSDTFLQSLPEVDGFLLKNRSPSCGIREVKVYKGTQKGAMSEKGSGLFGGKVLDTYGHLAVEEEGRLKNFTIREHYFTKLFTLASFREIKHAPTLKKLLSFHSNNKYLFMAYNQTRLKELGRIVANHEQKDIVVVTSLYENKLYELFARSARYTSHVNVCQHIFGYFSKQLHQDERIHFLSLLDKYVKKKLPLSTLTSLLKSWTLRFNNTYLKSQTYFQPYPEDLVAISDSGKGRDY</sequence>
<accession>A0A917AMR4</accession>
<organism evidence="2 3">
    <name type="scientific">Priestia taiwanensis</name>
    <dbReference type="NCBI Taxonomy" id="1347902"/>
    <lineage>
        <taxon>Bacteria</taxon>
        <taxon>Bacillati</taxon>
        <taxon>Bacillota</taxon>
        <taxon>Bacilli</taxon>
        <taxon>Bacillales</taxon>
        <taxon>Bacillaceae</taxon>
        <taxon>Priestia</taxon>
    </lineage>
</organism>
<comment type="caution">
    <text evidence="2">The sequence shown here is derived from an EMBL/GenBank/DDBJ whole genome shotgun (WGS) entry which is preliminary data.</text>
</comment>
<dbReference type="InterPro" id="IPR017087">
    <property type="entry name" value="UCP037004"/>
</dbReference>
<feature type="domain" description="DUF1722" evidence="1">
    <location>
        <begin position="191"/>
        <end position="307"/>
    </location>
</feature>
<reference evidence="2" key="2">
    <citation type="submission" date="2020-09" db="EMBL/GenBank/DDBJ databases">
        <authorList>
            <person name="Sun Q."/>
            <person name="Zhou Y."/>
        </authorList>
    </citation>
    <scope>NUCLEOTIDE SEQUENCE</scope>
    <source>
        <strain evidence="2">CGMCC 1.12698</strain>
    </source>
</reference>